<evidence type="ECO:0000256" key="2">
    <source>
        <dbReference type="ARBA" id="ARBA00022737"/>
    </source>
</evidence>
<dbReference type="InterPro" id="IPR032675">
    <property type="entry name" value="LRR_dom_sf"/>
</dbReference>
<feature type="region of interest" description="Disordered" evidence="3">
    <location>
        <begin position="691"/>
        <end position="759"/>
    </location>
</feature>
<feature type="compositionally biased region" description="Polar residues" evidence="3">
    <location>
        <begin position="642"/>
        <end position="659"/>
    </location>
</feature>
<name>A0A8S9YF66_9TREM</name>
<evidence type="ECO:0000313" key="6">
    <source>
        <dbReference type="Proteomes" id="UP000822476"/>
    </source>
</evidence>
<dbReference type="Pfam" id="PF00595">
    <property type="entry name" value="PDZ"/>
    <property type="match status" value="4"/>
</dbReference>
<feature type="region of interest" description="Disordered" evidence="3">
    <location>
        <begin position="870"/>
        <end position="895"/>
    </location>
</feature>
<dbReference type="SUPFAM" id="SSF52058">
    <property type="entry name" value="L domain-like"/>
    <property type="match status" value="2"/>
</dbReference>
<accession>A0A8S9YF66</accession>
<dbReference type="PANTHER" id="PTHR23119">
    <property type="entry name" value="DISCS LARGE"/>
    <property type="match status" value="1"/>
</dbReference>
<gene>
    <name evidence="5" type="ORF">EG68_04919</name>
</gene>
<dbReference type="GO" id="GO:0045197">
    <property type="term" value="P:establishment or maintenance of epithelial cell apical/basal polarity"/>
    <property type="evidence" value="ECO:0007669"/>
    <property type="project" value="TreeGrafter"/>
</dbReference>
<dbReference type="GO" id="GO:0014069">
    <property type="term" value="C:postsynaptic density"/>
    <property type="evidence" value="ECO:0007669"/>
    <property type="project" value="TreeGrafter"/>
</dbReference>
<dbReference type="GO" id="GO:0016323">
    <property type="term" value="C:basolateral plasma membrane"/>
    <property type="evidence" value="ECO:0007669"/>
    <property type="project" value="TreeGrafter"/>
</dbReference>
<dbReference type="InterPro" id="IPR001478">
    <property type="entry name" value="PDZ"/>
</dbReference>
<evidence type="ECO:0000313" key="5">
    <source>
        <dbReference type="EMBL" id="KAF7233758.1"/>
    </source>
</evidence>
<feature type="domain" description="PDZ" evidence="4">
    <location>
        <begin position="903"/>
        <end position="991"/>
    </location>
</feature>
<dbReference type="Pfam" id="PF13855">
    <property type="entry name" value="LRR_8"/>
    <property type="match status" value="1"/>
</dbReference>
<dbReference type="EMBL" id="JTDE01020827">
    <property type="protein sequence ID" value="KAF7233758.1"/>
    <property type="molecule type" value="Genomic_DNA"/>
</dbReference>
<sequence length="1489" mass="161613">MFGCLPFVKPCGKQVDQIDRRHAKLEQIPDEVLRSFRTLEECRLDANQIKELPKNFFRLERIRYLTLSDNDLTEIPAGLGKFSHLVELDISRNDISTIPNSIRFCDSLQTVDISNNPLQSLPAGFSQLSKLRVLCMNDISLSELPSDFGNLRLLEKCELRDNRLTTLPQSFSQLVRLEFLDLGANDFRDLPIVLGSLPSLTELWMDDNELQSVPAELGNIQCLQQLDLSENNISSLPEEISGLVSLCDLNLSVNNLNCLPNSFGELKKLTVLKLNQNQLLTLTASIGGCTSLQELYLTENFLSALPPTIGDLDSMFLLNVDQNQLSEVPTEIRKCTSLNILSVRENLLRRLPNEIGQCSRLRVLDVSGNRLERLPLTLAQCPLTALWLSQNQSQPVITLQRDVDETTHEEFLTCYLLPQDQLTSQVELDPTVSPSGLTSLTGPVHTNSGHVIQHRLDEHDAIPADPNYAYEPAQSISLEPNSAGARWIEGANPLSTTSVTSSTTSSTRSPSAPISPTGPPTSSVSPRPSLSIHSGELDSNVPGNSRVHFSAAVARQQEEQSKSKTASKGFPKTRHPRFSRKIGDGVSGNRDDRPSSELSYAGDNRRGSTNSPTHLGLRNQSPPITVGTNTGEPHPNDRSGLQLATSESWRGSNGSTAGLTPTEDGSRSNYYWGEEEESQRNMPSEKVNLNSLDQFGNHSDITKTTPYVKPRKKGLQTFPGVPQMNSPMSRYTVDPTGSRSTVQPAQDMGNPHDDDNDEVISEKLDPEADAEEDVYSSGGEEICVISRRVGFTEDVEDNEEKSNQKLIRRDTPHYNKRARIQSKTADGVDSEEAVLKILEKYRASVSPSATSSDAQVLQPDNHLKLVRASLHNSSSDPSRSQLFTSTPTTDIGGTSPRAQHEVVVHIHRQPGSGLGLSIAGGVGSIPYLGSDQGIFVSRLNPNGLAFSSGLRLNDKLIEVNGISLVKVEHHVAVSALRANTDHFRIVAIRDADPEDCMPSSNVKFSNPSPPIPSNTNLPIAASFPSPLLNSLRKPFNSSQNTLVRCTINREPSGLGFSIAGGRGTLPSPLEHETITISKITENGAASKCGQLQVGDQLLKINGIDVRDARHDQVIALLTGSGPRIELEVLRSSIDTNKVNVTSNPPNGYRMPIGTTVPKPGSANTPYSSGFPSPRTKESWLGANHASLDTGGSVLDSNSLIGGQPVRLRIEQGYPVDQVTIRLNGGPLGLAIYGGSDINCLPFGGDEPGIFISKISTDGAAQNTGLRVGDRILRVNDIDLRHATHDEAVRALIQTTKELKLEVRRDPTPSGLRRITISRRVGERFGFRIAGGVLPTKGDAPLSNPLSRLSSDGSIIVTWISPDGAVGRDGRLKPGDRLLEVNGNWMMGNSLEEALEIFRKIGPSLSLVVCDGPLDLTLQSQCTVNTPNDTVPCPSNPPGQSMSNLGGPMAGSAVDHADDLGDDLHANIVYSDAKRHFRTPIASSVYQVGS</sequence>
<keyword evidence="6" id="KW-1185">Reference proteome</keyword>
<dbReference type="SUPFAM" id="SSF50156">
    <property type="entry name" value="PDZ domain-like"/>
    <property type="match status" value="4"/>
</dbReference>
<dbReference type="PROSITE" id="PS50106">
    <property type="entry name" value="PDZ"/>
    <property type="match status" value="4"/>
</dbReference>
<dbReference type="InterPro" id="IPR055414">
    <property type="entry name" value="LRR_R13L4/SHOC2-like"/>
</dbReference>
<protein>
    <recommendedName>
        <fullName evidence="4">PDZ domain-containing protein</fullName>
    </recommendedName>
</protein>
<dbReference type="PROSITE" id="PS51450">
    <property type="entry name" value="LRR"/>
    <property type="match status" value="2"/>
</dbReference>
<feature type="compositionally biased region" description="Polar residues" evidence="3">
    <location>
        <begin position="691"/>
        <end position="705"/>
    </location>
</feature>
<feature type="domain" description="PDZ" evidence="4">
    <location>
        <begin position="1044"/>
        <end position="1132"/>
    </location>
</feature>
<dbReference type="GO" id="GO:0098887">
    <property type="term" value="P:neurotransmitter receptor transport, endosome to postsynaptic membrane"/>
    <property type="evidence" value="ECO:0007669"/>
    <property type="project" value="TreeGrafter"/>
</dbReference>
<comment type="caution">
    <text evidence="5">The sequence shown here is derived from an EMBL/GenBank/DDBJ whole genome shotgun (WGS) entry which is preliminary data.</text>
</comment>
<dbReference type="GO" id="GO:0098968">
    <property type="term" value="P:neurotransmitter receptor transport postsynaptic membrane to endosome"/>
    <property type="evidence" value="ECO:0007669"/>
    <property type="project" value="TreeGrafter"/>
</dbReference>
<keyword evidence="1" id="KW-0433">Leucine-rich repeat</keyword>
<dbReference type="Pfam" id="PF23598">
    <property type="entry name" value="LRR_14"/>
    <property type="match status" value="1"/>
</dbReference>
<feature type="compositionally biased region" description="Polar residues" evidence="3">
    <location>
        <begin position="723"/>
        <end position="744"/>
    </location>
</feature>
<dbReference type="GO" id="GO:0019901">
    <property type="term" value="F:protein kinase binding"/>
    <property type="evidence" value="ECO:0007669"/>
    <property type="project" value="TreeGrafter"/>
</dbReference>
<evidence type="ECO:0000259" key="4">
    <source>
        <dbReference type="PROSITE" id="PS50106"/>
    </source>
</evidence>
<dbReference type="GO" id="GO:0005912">
    <property type="term" value="C:adherens junction"/>
    <property type="evidence" value="ECO:0007669"/>
    <property type="project" value="TreeGrafter"/>
</dbReference>
<dbReference type="OrthoDB" id="2187496at2759"/>
<dbReference type="Gene3D" id="3.80.10.10">
    <property type="entry name" value="Ribonuclease Inhibitor"/>
    <property type="match status" value="3"/>
</dbReference>
<dbReference type="SMART" id="SM00369">
    <property type="entry name" value="LRR_TYP"/>
    <property type="match status" value="14"/>
</dbReference>
<feature type="compositionally biased region" description="Polar residues" evidence="3">
    <location>
        <begin position="870"/>
        <end position="892"/>
    </location>
</feature>
<dbReference type="PANTHER" id="PTHR23119:SF44">
    <property type="entry name" value="PROTEIN LAP4"/>
    <property type="match status" value="1"/>
</dbReference>
<feature type="compositionally biased region" description="Basic residues" evidence="3">
    <location>
        <begin position="571"/>
        <end position="580"/>
    </location>
</feature>
<dbReference type="GO" id="GO:0043113">
    <property type="term" value="P:receptor clustering"/>
    <property type="evidence" value="ECO:0007669"/>
    <property type="project" value="TreeGrafter"/>
</dbReference>
<organism evidence="5 6">
    <name type="scientific">Paragonimus skrjabini miyazakii</name>
    <dbReference type="NCBI Taxonomy" id="59628"/>
    <lineage>
        <taxon>Eukaryota</taxon>
        <taxon>Metazoa</taxon>
        <taxon>Spiralia</taxon>
        <taxon>Lophotrochozoa</taxon>
        <taxon>Platyhelminthes</taxon>
        <taxon>Trematoda</taxon>
        <taxon>Digenea</taxon>
        <taxon>Plagiorchiida</taxon>
        <taxon>Troglotremata</taxon>
        <taxon>Troglotrematidae</taxon>
        <taxon>Paragonimus</taxon>
    </lineage>
</organism>
<dbReference type="CDD" id="cd06702">
    <property type="entry name" value="PDZ3_Scribble-like"/>
    <property type="match status" value="1"/>
</dbReference>
<dbReference type="Gene3D" id="2.30.42.10">
    <property type="match status" value="4"/>
</dbReference>
<reference evidence="5" key="1">
    <citation type="submission" date="2019-07" db="EMBL/GenBank/DDBJ databases">
        <title>Annotation for the trematode Paragonimus miyazaki's.</title>
        <authorList>
            <person name="Choi Y.-J."/>
        </authorList>
    </citation>
    <scope>NUCLEOTIDE SEQUENCE</scope>
    <source>
        <strain evidence="5">Japan</strain>
    </source>
</reference>
<proteinExistence type="predicted"/>
<evidence type="ECO:0000256" key="3">
    <source>
        <dbReference type="SAM" id="MobiDB-lite"/>
    </source>
</evidence>
<feature type="domain" description="PDZ" evidence="4">
    <location>
        <begin position="1313"/>
        <end position="1412"/>
    </location>
</feature>
<dbReference type="InterPro" id="IPR001611">
    <property type="entry name" value="Leu-rich_rpt"/>
</dbReference>
<dbReference type="SMART" id="SM00228">
    <property type="entry name" value="PDZ"/>
    <property type="match status" value="4"/>
</dbReference>
<dbReference type="GO" id="GO:0098609">
    <property type="term" value="P:cell-cell adhesion"/>
    <property type="evidence" value="ECO:0007669"/>
    <property type="project" value="TreeGrafter"/>
</dbReference>
<feature type="region of interest" description="Disordered" evidence="3">
    <location>
        <begin position="1432"/>
        <end position="1455"/>
    </location>
</feature>
<feature type="compositionally biased region" description="Low complexity" evidence="3">
    <location>
        <begin position="494"/>
        <end position="534"/>
    </location>
</feature>
<dbReference type="InterPro" id="IPR036034">
    <property type="entry name" value="PDZ_sf"/>
</dbReference>
<keyword evidence="2" id="KW-0677">Repeat</keyword>
<evidence type="ECO:0000256" key="1">
    <source>
        <dbReference type="ARBA" id="ARBA00022614"/>
    </source>
</evidence>
<feature type="domain" description="PDZ" evidence="4">
    <location>
        <begin position="1217"/>
        <end position="1306"/>
    </location>
</feature>
<dbReference type="GO" id="GO:0045211">
    <property type="term" value="C:postsynaptic membrane"/>
    <property type="evidence" value="ECO:0007669"/>
    <property type="project" value="TreeGrafter"/>
</dbReference>
<dbReference type="Proteomes" id="UP000822476">
    <property type="component" value="Unassembled WGS sequence"/>
</dbReference>
<dbReference type="SMART" id="SM00364">
    <property type="entry name" value="LRR_BAC"/>
    <property type="match status" value="10"/>
</dbReference>
<feature type="compositionally biased region" description="Polar residues" evidence="3">
    <location>
        <begin position="607"/>
        <end position="631"/>
    </location>
</feature>
<feature type="region of interest" description="Disordered" evidence="3">
    <location>
        <begin position="494"/>
        <end position="669"/>
    </location>
</feature>
<dbReference type="InterPro" id="IPR050614">
    <property type="entry name" value="Synaptic_Scaffolding_LAP-MAGUK"/>
</dbReference>
<dbReference type="InterPro" id="IPR003591">
    <property type="entry name" value="Leu-rich_rpt_typical-subtyp"/>
</dbReference>